<accession>A0A0N1HY71</accession>
<dbReference type="Proteomes" id="UP000038010">
    <property type="component" value="Unassembled WGS sequence"/>
</dbReference>
<evidence type="ECO:0000313" key="2">
    <source>
        <dbReference type="EMBL" id="KPI45727.1"/>
    </source>
</evidence>
<evidence type="ECO:0000256" key="1">
    <source>
        <dbReference type="SAM" id="MobiDB-lite"/>
    </source>
</evidence>
<feature type="region of interest" description="Disordered" evidence="1">
    <location>
        <begin position="1"/>
        <end position="63"/>
    </location>
</feature>
<dbReference type="GeneID" id="28737826"/>
<dbReference type="RefSeq" id="XP_018005690.1">
    <property type="nucleotide sequence ID" value="XM_018145956.1"/>
</dbReference>
<dbReference type="VEuPathDB" id="FungiDB:AB675_571"/>
<feature type="compositionally biased region" description="Basic and acidic residues" evidence="1">
    <location>
        <begin position="45"/>
        <end position="63"/>
    </location>
</feature>
<sequence>MAPPAENRQSGSAFQGGGHVLGQASGGVQADRSTNEVSDGQGAEQRSERAKQGNDESEVTAKH</sequence>
<gene>
    <name evidence="2" type="ORF">AB675_571</name>
</gene>
<organism evidence="2 3">
    <name type="scientific">Cyphellophora attinorum</name>
    <dbReference type="NCBI Taxonomy" id="1664694"/>
    <lineage>
        <taxon>Eukaryota</taxon>
        <taxon>Fungi</taxon>
        <taxon>Dikarya</taxon>
        <taxon>Ascomycota</taxon>
        <taxon>Pezizomycotina</taxon>
        <taxon>Eurotiomycetes</taxon>
        <taxon>Chaetothyriomycetidae</taxon>
        <taxon>Chaetothyriales</taxon>
        <taxon>Cyphellophoraceae</taxon>
        <taxon>Cyphellophora</taxon>
    </lineage>
</organism>
<dbReference type="AlphaFoldDB" id="A0A0N1HY71"/>
<keyword evidence="3" id="KW-1185">Reference proteome</keyword>
<evidence type="ECO:0000313" key="3">
    <source>
        <dbReference type="Proteomes" id="UP000038010"/>
    </source>
</evidence>
<name>A0A0N1HY71_9EURO</name>
<comment type="caution">
    <text evidence="2">The sequence shown here is derived from an EMBL/GenBank/DDBJ whole genome shotgun (WGS) entry which is preliminary data.</text>
</comment>
<dbReference type="EMBL" id="LFJN01000001">
    <property type="protein sequence ID" value="KPI45727.1"/>
    <property type="molecule type" value="Genomic_DNA"/>
</dbReference>
<proteinExistence type="predicted"/>
<protein>
    <submittedName>
        <fullName evidence="2">Uncharacterized protein</fullName>
    </submittedName>
</protein>
<reference evidence="2 3" key="1">
    <citation type="submission" date="2015-06" db="EMBL/GenBank/DDBJ databases">
        <title>Draft genome of the ant-associated black yeast Phialophora attae CBS 131958.</title>
        <authorList>
            <person name="Moreno L.F."/>
            <person name="Stielow B.J."/>
            <person name="de Hoog S."/>
            <person name="Vicente V.A."/>
            <person name="Weiss V.A."/>
            <person name="de Vries M."/>
            <person name="Cruz L.M."/>
            <person name="Souza E.M."/>
        </authorList>
    </citation>
    <scope>NUCLEOTIDE SEQUENCE [LARGE SCALE GENOMIC DNA]</scope>
    <source>
        <strain evidence="2 3">CBS 131958</strain>
    </source>
</reference>